<proteinExistence type="predicted"/>
<dbReference type="EMBL" id="FMJC01000001">
    <property type="protein sequence ID" value="SCM70154.1"/>
    <property type="molecule type" value="Genomic_DNA"/>
</dbReference>
<reference evidence="1" key="1">
    <citation type="submission" date="2016-08" db="EMBL/GenBank/DDBJ databases">
        <authorList>
            <person name="Seilhamer J.J."/>
        </authorList>
    </citation>
    <scope>NUCLEOTIDE SEQUENCE</scope>
    <source>
        <strain evidence="1">86-1</strain>
    </source>
</reference>
<accession>A0A212KXX8</accession>
<dbReference type="AlphaFoldDB" id="A0A212KXX8"/>
<evidence type="ECO:0000313" key="1">
    <source>
        <dbReference type="EMBL" id="SCM70154.1"/>
    </source>
</evidence>
<sequence length="45" mass="4920">MLRVIKQPAINGNSIVRLYLTTGVDLGHAVNNNTTSKDKFISFTA</sequence>
<organism evidence="1">
    <name type="scientific">uncultured Desulfovibrio sp</name>
    <dbReference type="NCBI Taxonomy" id="167968"/>
    <lineage>
        <taxon>Bacteria</taxon>
        <taxon>Pseudomonadati</taxon>
        <taxon>Thermodesulfobacteriota</taxon>
        <taxon>Desulfovibrionia</taxon>
        <taxon>Desulfovibrionales</taxon>
        <taxon>Desulfovibrionaceae</taxon>
        <taxon>Desulfovibrio</taxon>
        <taxon>environmental samples</taxon>
    </lineage>
</organism>
<protein>
    <submittedName>
        <fullName evidence="1">Uncharacterized protein</fullName>
    </submittedName>
</protein>
<gene>
    <name evidence="1" type="ORF">KL86DES1_10221</name>
</gene>
<name>A0A212KXX8_9BACT</name>